<dbReference type="Proteomes" id="UP001208689">
    <property type="component" value="Chromosome"/>
</dbReference>
<sequence>MLNRNPFPTPGEVVVCRVTNVQRGYVQVELEDYTGLAHEQRAQGMIHISELSNRWVKNINSIIANGQRVVLSVLRVNEDRGYLDLSLRRVNKVQKQNIMNSWRYENKLEGLLKFFAEQNKIEMSELFDKAIWPLVDKYGDLHTAFEEIKEEGKDELLKVEEIDIPEDLMESLYQLIVDNVTISKVNMTVEYDVRSQDGNGIELIKEAFRGAGKLRKAKGIETEFTYIGAPIYRLELEAKDYQSAEKHLAKITAKIENVIGSNGSVEVMRDNLSNKQ</sequence>
<feature type="domain" description="S1 motif" evidence="4">
    <location>
        <begin position="11"/>
        <end position="88"/>
    </location>
</feature>
<evidence type="ECO:0000256" key="1">
    <source>
        <dbReference type="ARBA" id="ARBA00007223"/>
    </source>
</evidence>
<evidence type="ECO:0000313" key="6">
    <source>
        <dbReference type="Proteomes" id="UP001208689"/>
    </source>
</evidence>
<evidence type="ECO:0000313" key="5">
    <source>
        <dbReference type="EMBL" id="UYP45266.1"/>
    </source>
</evidence>
<dbReference type="InterPro" id="IPR012340">
    <property type="entry name" value="NA-bd_OB-fold"/>
</dbReference>
<evidence type="ECO:0000259" key="4">
    <source>
        <dbReference type="PROSITE" id="PS50126"/>
    </source>
</evidence>
<accession>A0ABY6HP23</accession>
<dbReference type="Gene3D" id="3.30.70.1130">
    <property type="entry name" value="EIF_2_alpha"/>
    <property type="match status" value="1"/>
</dbReference>
<dbReference type="InterPro" id="IPR003029">
    <property type="entry name" value="S1_domain"/>
</dbReference>
<comment type="similarity">
    <text evidence="1">Belongs to the eIF-2-alpha family.</text>
</comment>
<dbReference type="Pfam" id="PF00575">
    <property type="entry name" value="S1"/>
    <property type="match status" value="1"/>
</dbReference>
<dbReference type="InterPro" id="IPR044126">
    <property type="entry name" value="S1_IF2_alpha"/>
</dbReference>
<dbReference type="InterPro" id="IPR011488">
    <property type="entry name" value="TIF_2_asu"/>
</dbReference>
<dbReference type="EMBL" id="CP104013">
    <property type="protein sequence ID" value="UYP45266.1"/>
    <property type="molecule type" value="Genomic_DNA"/>
</dbReference>
<keyword evidence="6" id="KW-1185">Reference proteome</keyword>
<organism evidence="5 6">
    <name type="scientific">Candidatus Lokiarchaeum ossiferum</name>
    <dbReference type="NCBI Taxonomy" id="2951803"/>
    <lineage>
        <taxon>Archaea</taxon>
        <taxon>Promethearchaeati</taxon>
        <taxon>Promethearchaeota</taxon>
        <taxon>Promethearchaeia</taxon>
        <taxon>Promethearchaeales</taxon>
        <taxon>Promethearchaeaceae</taxon>
        <taxon>Candidatus Lokiarchaeum</taxon>
    </lineage>
</organism>
<dbReference type="SMART" id="SM00316">
    <property type="entry name" value="S1"/>
    <property type="match status" value="1"/>
</dbReference>
<dbReference type="Gene3D" id="1.10.150.190">
    <property type="entry name" value="Translation initiation factor 2, subunit 1, domain 2"/>
    <property type="match status" value="1"/>
</dbReference>
<dbReference type="PANTHER" id="PTHR10602">
    <property type="entry name" value="EUKARYOTIC TRANSLATION INITIATION FACTOR 2 SUBUNIT 1"/>
    <property type="match status" value="1"/>
</dbReference>
<reference evidence="5" key="1">
    <citation type="submission" date="2022-09" db="EMBL/GenBank/DDBJ databases">
        <title>Actin cytoskeleton and complex cell architecture in an #Asgard archaeon.</title>
        <authorList>
            <person name="Ponce Toledo R.I."/>
            <person name="Schleper C."/>
            <person name="Rodrigues Oliveira T."/>
            <person name="Wollweber F."/>
            <person name="Xu J."/>
            <person name="Rittmann S."/>
            <person name="Klingl A."/>
            <person name="Pilhofer M."/>
        </authorList>
    </citation>
    <scope>NUCLEOTIDE SEQUENCE</scope>
    <source>
        <strain evidence="5">B-35</strain>
    </source>
</reference>
<name>A0ABY6HP23_9ARCH</name>
<protein>
    <submittedName>
        <fullName evidence="5">Translation initiation factor 2 subunit alpha</fullName>
    </submittedName>
</protein>
<evidence type="ECO:0000256" key="2">
    <source>
        <dbReference type="ARBA" id="ARBA00022540"/>
    </source>
</evidence>
<dbReference type="Pfam" id="PF07541">
    <property type="entry name" value="EIF_2_alpha"/>
    <property type="match status" value="1"/>
</dbReference>
<dbReference type="InterPro" id="IPR024054">
    <property type="entry name" value="TIF2_asu_middle_sf"/>
</dbReference>
<dbReference type="PANTHER" id="PTHR10602:SF0">
    <property type="entry name" value="EUKARYOTIC TRANSLATION INITIATION FACTOR 2 SUBUNIT 1"/>
    <property type="match status" value="1"/>
</dbReference>
<gene>
    <name evidence="5" type="ORF">NEF87_001551</name>
</gene>
<dbReference type="PROSITE" id="PS50126">
    <property type="entry name" value="S1"/>
    <property type="match status" value="1"/>
</dbReference>
<dbReference type="SUPFAM" id="SSF116742">
    <property type="entry name" value="eIF2alpha middle domain-like"/>
    <property type="match status" value="1"/>
</dbReference>
<keyword evidence="3" id="KW-0648">Protein biosynthesis</keyword>
<keyword evidence="2 5" id="KW-0396">Initiation factor</keyword>
<dbReference type="InterPro" id="IPR024055">
    <property type="entry name" value="TIF2_asu_C"/>
</dbReference>
<dbReference type="CDD" id="cd04452">
    <property type="entry name" value="S1_IF2_alpha"/>
    <property type="match status" value="1"/>
</dbReference>
<dbReference type="Gene3D" id="2.40.50.140">
    <property type="entry name" value="Nucleic acid-binding proteins"/>
    <property type="match status" value="1"/>
</dbReference>
<dbReference type="GO" id="GO:0003743">
    <property type="term" value="F:translation initiation factor activity"/>
    <property type="evidence" value="ECO:0007669"/>
    <property type="project" value="UniProtKB-KW"/>
</dbReference>
<dbReference type="SUPFAM" id="SSF50249">
    <property type="entry name" value="Nucleic acid-binding proteins"/>
    <property type="match status" value="1"/>
</dbReference>
<dbReference type="SUPFAM" id="SSF110993">
    <property type="entry name" value="eIF-2-alpha, C-terminal domain"/>
    <property type="match status" value="1"/>
</dbReference>
<evidence type="ECO:0000256" key="3">
    <source>
        <dbReference type="ARBA" id="ARBA00022917"/>
    </source>
</evidence>
<proteinExistence type="inferred from homology"/>